<evidence type="ECO:0000313" key="1">
    <source>
        <dbReference type="EMBL" id="ACN17608.1"/>
    </source>
</evidence>
<dbReference type="STRING" id="177437.HRM2_45520"/>
<dbReference type="HOGENOM" id="CLU_1037176_0_0_7"/>
<dbReference type="InterPro" id="IPR029063">
    <property type="entry name" value="SAM-dependent_MTases_sf"/>
</dbReference>
<proteinExistence type="predicted"/>
<name>C0QG29_DESAH</name>
<evidence type="ECO:0000313" key="2">
    <source>
        <dbReference type="Proteomes" id="UP000000442"/>
    </source>
</evidence>
<accession>C0QG29</accession>
<dbReference type="Gene3D" id="3.40.50.150">
    <property type="entry name" value="Vaccinia Virus protein VP39"/>
    <property type="match status" value="1"/>
</dbReference>
<organism evidence="1 2">
    <name type="scientific">Desulforapulum autotrophicum (strain ATCC 43914 / DSM 3382 / VKM B-1955 / HRM2)</name>
    <name type="common">Desulfobacterium autotrophicum</name>
    <dbReference type="NCBI Taxonomy" id="177437"/>
    <lineage>
        <taxon>Bacteria</taxon>
        <taxon>Pseudomonadati</taxon>
        <taxon>Thermodesulfobacteriota</taxon>
        <taxon>Desulfobacteria</taxon>
        <taxon>Desulfobacterales</taxon>
        <taxon>Desulfobacteraceae</taxon>
        <taxon>Desulforapulum</taxon>
    </lineage>
</organism>
<dbReference type="AlphaFoldDB" id="C0QG29"/>
<keyword evidence="2" id="KW-1185">Reference proteome</keyword>
<dbReference type="Proteomes" id="UP000000442">
    <property type="component" value="Chromosome"/>
</dbReference>
<evidence type="ECO:0008006" key="3">
    <source>
        <dbReference type="Google" id="ProtNLM"/>
    </source>
</evidence>
<dbReference type="RefSeq" id="WP_015906322.1">
    <property type="nucleotide sequence ID" value="NC_012108.1"/>
</dbReference>
<dbReference type="eggNOG" id="COG0500">
    <property type="taxonomic scope" value="Bacteria"/>
</dbReference>
<dbReference type="EMBL" id="CP001087">
    <property type="protein sequence ID" value="ACN17608.1"/>
    <property type="molecule type" value="Genomic_DNA"/>
</dbReference>
<protein>
    <recommendedName>
        <fullName evidence="3">Methyltransferase type 11 domain-containing protein</fullName>
    </recommendedName>
</protein>
<sequence>MKLSERMIKAGWNIVLGRDGSYTVHASKARKCTFSTDTGRWSVPLEKLEQALETDLEQIKAKDLSPMITASKLTALAHTKQSSQPIRLLCKEGLVIDRTVLHLGVGREYVAREDLLAAGARKVADYDPNFYPDEQVLDAVYDVIVASYVLNILPPDERNGVYRCIERCLKPGGKAYLTVQGVWPVENKYDIIGRYKDGYLIKTGCNTTFRKGYESEHFLEEIRQKLGGKPAVLKMFYSNTLAVWIRPAVTGKDELAVQSSPDPGKPLW</sequence>
<reference evidence="1 2" key="1">
    <citation type="journal article" date="2009" name="Environ. Microbiol.">
        <title>Genome sequence of Desulfobacterium autotrophicum HRM2, a marine sulfate reducer oxidizing organic carbon completely to carbon dioxide.</title>
        <authorList>
            <person name="Strittmatter A.W."/>
            <person name="Liesegang H."/>
            <person name="Rabus R."/>
            <person name="Decker I."/>
            <person name="Amann J."/>
            <person name="Andres S."/>
            <person name="Henne A."/>
            <person name="Fricke W.F."/>
            <person name="Martinez-Arias R."/>
            <person name="Bartels D."/>
            <person name="Goesmann A."/>
            <person name="Krause L."/>
            <person name="Puehler A."/>
            <person name="Klenk H.P."/>
            <person name="Richter M."/>
            <person name="Schuler M."/>
            <person name="Gloeckner F.O."/>
            <person name="Meyerdierks A."/>
            <person name="Gottschalk G."/>
            <person name="Amann R."/>
        </authorList>
    </citation>
    <scope>NUCLEOTIDE SEQUENCE [LARGE SCALE GENOMIC DNA]</scope>
    <source>
        <strain evidence="2">ATCC 43914 / DSM 3382 / HRM2</strain>
    </source>
</reference>
<dbReference type="CDD" id="cd02440">
    <property type="entry name" value="AdoMet_MTases"/>
    <property type="match status" value="1"/>
</dbReference>
<gene>
    <name evidence="1" type="ordered locus">HRM2_45520</name>
</gene>
<dbReference type="OrthoDB" id="5511076at2"/>
<dbReference type="KEGG" id="dat:HRM2_45520"/>
<dbReference type="SUPFAM" id="SSF53335">
    <property type="entry name" value="S-adenosyl-L-methionine-dependent methyltransferases"/>
    <property type="match status" value="1"/>
</dbReference>